<dbReference type="Pfam" id="PF02464">
    <property type="entry name" value="CinA"/>
    <property type="match status" value="1"/>
</dbReference>
<evidence type="ECO:0000259" key="2">
    <source>
        <dbReference type="SMART" id="SM00852"/>
    </source>
</evidence>
<dbReference type="NCBIfam" id="TIGR00177">
    <property type="entry name" value="molyb_syn"/>
    <property type="match status" value="1"/>
</dbReference>
<dbReference type="RefSeq" id="WP_013278437.1">
    <property type="nucleotide sequence ID" value="NC_014378.1"/>
</dbReference>
<dbReference type="InterPro" id="IPR041424">
    <property type="entry name" value="CinA_KH"/>
</dbReference>
<dbReference type="HAMAP" id="MF_00226_B">
    <property type="entry name" value="CinA_B"/>
    <property type="match status" value="1"/>
</dbReference>
<dbReference type="InterPro" id="IPR036653">
    <property type="entry name" value="CinA-like_C"/>
</dbReference>
<dbReference type="InterPro" id="IPR008135">
    <property type="entry name" value="Competence-induced_CinA"/>
</dbReference>
<dbReference type="PANTHER" id="PTHR13939">
    <property type="entry name" value="NICOTINAMIDE-NUCLEOTIDE AMIDOHYDROLASE PNCC"/>
    <property type="match status" value="1"/>
</dbReference>
<dbReference type="NCBIfam" id="TIGR00200">
    <property type="entry name" value="cinA_nterm"/>
    <property type="match status" value="1"/>
</dbReference>
<dbReference type="Proteomes" id="UP000001661">
    <property type="component" value="Chromosome"/>
</dbReference>
<dbReference type="SUPFAM" id="SSF142433">
    <property type="entry name" value="CinA-like"/>
    <property type="match status" value="1"/>
</dbReference>
<name>D9QR51_ACEAZ</name>
<keyword evidence="4" id="KW-1185">Reference proteome</keyword>
<dbReference type="PANTHER" id="PTHR13939:SF0">
    <property type="entry name" value="NMN AMIDOHYDROLASE-LIKE PROTEIN YFAY"/>
    <property type="match status" value="1"/>
</dbReference>
<dbReference type="Gene3D" id="3.40.980.10">
    <property type="entry name" value="MoaB/Mog-like domain"/>
    <property type="match status" value="1"/>
</dbReference>
<evidence type="ECO:0000313" key="4">
    <source>
        <dbReference type="Proteomes" id="UP000001661"/>
    </source>
</evidence>
<dbReference type="eggNOG" id="COG1546">
    <property type="taxonomic scope" value="Bacteria"/>
</dbReference>
<reference evidence="3 4" key="1">
    <citation type="journal article" date="2010" name="Stand. Genomic Sci.">
        <title>Complete genome sequence of Acetohalobium arabaticum type strain (Z-7288).</title>
        <authorList>
            <person name="Sikorski J."/>
            <person name="Lapidus A."/>
            <person name="Chertkov O."/>
            <person name="Lucas S."/>
            <person name="Copeland A."/>
            <person name="Glavina Del Rio T."/>
            <person name="Nolan M."/>
            <person name="Tice H."/>
            <person name="Cheng J.F."/>
            <person name="Han C."/>
            <person name="Brambilla E."/>
            <person name="Pitluck S."/>
            <person name="Liolios K."/>
            <person name="Ivanova N."/>
            <person name="Mavromatis K."/>
            <person name="Mikhailova N."/>
            <person name="Pati A."/>
            <person name="Bruce D."/>
            <person name="Detter C."/>
            <person name="Tapia R."/>
            <person name="Goodwin L."/>
            <person name="Chen A."/>
            <person name="Palaniappan K."/>
            <person name="Land M."/>
            <person name="Hauser L."/>
            <person name="Chang Y.J."/>
            <person name="Jeffries C.D."/>
            <person name="Rohde M."/>
            <person name="Goker M."/>
            <person name="Spring S."/>
            <person name="Woyke T."/>
            <person name="Bristow J."/>
            <person name="Eisen J.A."/>
            <person name="Markowitz V."/>
            <person name="Hugenholtz P."/>
            <person name="Kyrpides N.C."/>
            <person name="Klenk H.P."/>
        </authorList>
    </citation>
    <scope>NUCLEOTIDE SEQUENCE [LARGE SCALE GENOMIC DNA]</scope>
    <source>
        <strain evidence="4">ATCC 49924 / DSM 5501 / Z-7288</strain>
    </source>
</reference>
<feature type="domain" description="MoaB/Mog" evidence="2">
    <location>
        <begin position="4"/>
        <end position="170"/>
    </location>
</feature>
<sequence length="416" mass="45534">MRAEIVSIGTELLLGQIVDANSAYIAEKLADLGIDLYYQMTVGDNQERLQKVLKRSLEHSDIVITTGGLGPTDDDLTREAVAEVMGVDLIKDEKLEEQIRGFFAELEREMTVNNLSQAYLPAGAEPIINSRGTAPGIIIERNGKTVISMPGVPPEMKQMMNKKVIPYLHDKAGSKELIKSKVLRVCGYGESSLETEIKDILDSQTNPTVALLSDKAEVHLRLTAKAGNQKMADNLINQVEAELRERLGDDIFGIDDETMEKVVGDRLREEVLTLAVAESCTGGLIGHRITNVSGSSDYFKQGVVVYSNQAKKDLVQVKEETLSEYGAVSRETACEMAEGVKELADTDLGIAVTGIAGPTGGSEEKPVGLVYMGLADDKKVGSFKFKFHGSRKQIKYLTSQYTLDKLRRYLEGSIVL</sequence>
<organism evidence="3 4">
    <name type="scientific">Acetohalobium arabaticum (strain ATCC 49924 / DSM 5501 / Z-7288)</name>
    <dbReference type="NCBI Taxonomy" id="574087"/>
    <lineage>
        <taxon>Bacteria</taxon>
        <taxon>Bacillati</taxon>
        <taxon>Bacillota</taxon>
        <taxon>Clostridia</taxon>
        <taxon>Halanaerobiales</taxon>
        <taxon>Halobacteroidaceae</taxon>
        <taxon>Acetohalobium</taxon>
    </lineage>
</organism>
<gene>
    <name evidence="1" type="primary">cinA</name>
    <name evidence="3" type="ordered locus">Acear_1482</name>
</gene>
<protein>
    <recommendedName>
        <fullName evidence="1">Putative competence-damage inducible protein</fullName>
    </recommendedName>
</protein>
<dbReference type="STRING" id="574087.Acear_1482"/>
<dbReference type="SUPFAM" id="SSF53218">
    <property type="entry name" value="Molybdenum cofactor biosynthesis proteins"/>
    <property type="match status" value="1"/>
</dbReference>
<dbReference type="CDD" id="cd00885">
    <property type="entry name" value="cinA"/>
    <property type="match status" value="1"/>
</dbReference>
<dbReference type="Gene3D" id="3.90.950.20">
    <property type="entry name" value="CinA-like"/>
    <property type="match status" value="1"/>
</dbReference>
<dbReference type="InterPro" id="IPR036425">
    <property type="entry name" value="MoaB/Mog-like_dom_sf"/>
</dbReference>
<evidence type="ECO:0000256" key="1">
    <source>
        <dbReference type="HAMAP-Rule" id="MF_00226"/>
    </source>
</evidence>
<dbReference type="PIRSF" id="PIRSF006728">
    <property type="entry name" value="CinA"/>
    <property type="match status" value="1"/>
</dbReference>
<dbReference type="Pfam" id="PF18146">
    <property type="entry name" value="CinA_KH"/>
    <property type="match status" value="1"/>
</dbReference>
<dbReference type="OrthoDB" id="9801454at2"/>
<dbReference type="HOGENOM" id="CLU_030805_9_3_9"/>
<dbReference type="NCBIfam" id="TIGR00199">
    <property type="entry name" value="PncC_domain"/>
    <property type="match status" value="1"/>
</dbReference>
<dbReference type="AlphaFoldDB" id="D9QR51"/>
<dbReference type="EMBL" id="CP002105">
    <property type="protein sequence ID" value="ADL12992.1"/>
    <property type="molecule type" value="Genomic_DNA"/>
</dbReference>
<dbReference type="InterPro" id="IPR001453">
    <property type="entry name" value="MoaB/Mog_dom"/>
</dbReference>
<comment type="similarity">
    <text evidence="1">Belongs to the CinA family.</text>
</comment>
<dbReference type="KEGG" id="aar:Acear_1482"/>
<evidence type="ECO:0000313" key="3">
    <source>
        <dbReference type="EMBL" id="ADL12992.1"/>
    </source>
</evidence>
<dbReference type="NCBIfam" id="NF001813">
    <property type="entry name" value="PRK00549.1"/>
    <property type="match status" value="1"/>
</dbReference>
<accession>D9QR51</accession>
<dbReference type="Pfam" id="PF00994">
    <property type="entry name" value="MoCF_biosynth"/>
    <property type="match status" value="1"/>
</dbReference>
<dbReference type="Gene3D" id="3.30.70.2860">
    <property type="match status" value="1"/>
</dbReference>
<dbReference type="SMART" id="SM00852">
    <property type="entry name" value="MoCF_biosynth"/>
    <property type="match status" value="1"/>
</dbReference>
<dbReference type="InterPro" id="IPR050101">
    <property type="entry name" value="CinA"/>
</dbReference>
<dbReference type="InterPro" id="IPR008136">
    <property type="entry name" value="CinA_C"/>
</dbReference>
<proteinExistence type="inferred from homology"/>
<dbReference type="eggNOG" id="COG1058">
    <property type="taxonomic scope" value="Bacteria"/>
</dbReference>